<name>W6RVW1_9CLOT</name>
<evidence type="ECO:0000313" key="3">
    <source>
        <dbReference type="EMBL" id="CDM67754.1"/>
    </source>
</evidence>
<keyword evidence="4" id="KW-1185">Reference proteome</keyword>
<evidence type="ECO:0000313" key="4">
    <source>
        <dbReference type="Proteomes" id="UP000019426"/>
    </source>
</evidence>
<dbReference type="Proteomes" id="UP000019426">
    <property type="component" value="Chromosome M2/40_rep1"/>
</dbReference>
<dbReference type="EMBL" id="HG917868">
    <property type="protein sequence ID" value="CDM67754.1"/>
    <property type="molecule type" value="Genomic_DNA"/>
</dbReference>
<keyword evidence="1" id="KW-1133">Transmembrane helix</keyword>
<accession>W6RVW1</accession>
<feature type="transmembrane region" description="Helical" evidence="1">
    <location>
        <begin position="25"/>
        <end position="44"/>
    </location>
</feature>
<feature type="transmembrane region" description="Helical" evidence="1">
    <location>
        <begin position="50"/>
        <end position="73"/>
    </location>
</feature>
<keyword evidence="1" id="KW-0812">Transmembrane</keyword>
<keyword evidence="1" id="KW-0472">Membrane</keyword>
<organism evidence="3 4">
    <name type="scientific">Clostridium bornimense</name>
    <dbReference type="NCBI Taxonomy" id="1216932"/>
    <lineage>
        <taxon>Bacteria</taxon>
        <taxon>Bacillati</taxon>
        <taxon>Bacillota</taxon>
        <taxon>Clostridia</taxon>
        <taxon>Eubacteriales</taxon>
        <taxon>Clostridiaceae</taxon>
        <taxon>Clostridium</taxon>
    </lineage>
</organism>
<evidence type="ECO:0000259" key="2">
    <source>
        <dbReference type="Pfam" id="PF13239"/>
    </source>
</evidence>
<dbReference type="STRING" id="1216932.CM240_0589"/>
<protein>
    <submittedName>
        <fullName evidence="3">Putative membrane protein</fullName>
    </submittedName>
</protein>
<proteinExistence type="predicted"/>
<dbReference type="InterPro" id="IPR025698">
    <property type="entry name" value="2TM_dom"/>
</dbReference>
<reference evidence="3 4" key="1">
    <citation type="submission" date="2013-11" db="EMBL/GenBank/DDBJ databases">
        <title>Complete genome sequence of Clostridum sp. M2/40.</title>
        <authorList>
            <person name="Wibberg D."/>
            <person name="Puehler A."/>
            <person name="Schlueter A."/>
        </authorList>
    </citation>
    <scope>NUCLEOTIDE SEQUENCE [LARGE SCALE GENOMIC DNA]</scope>
    <source>
        <strain evidence="4">M2/40</strain>
    </source>
</reference>
<dbReference type="AlphaFoldDB" id="W6RVW1"/>
<dbReference type="KEGG" id="clt:CM240_0589"/>
<dbReference type="HOGENOM" id="CLU_173284_1_1_9"/>
<evidence type="ECO:0000256" key="1">
    <source>
        <dbReference type="SAM" id="Phobius"/>
    </source>
</evidence>
<dbReference type="Pfam" id="PF13239">
    <property type="entry name" value="2TM"/>
    <property type="match status" value="1"/>
</dbReference>
<gene>
    <name evidence="3" type="ORF">CM240_0589</name>
</gene>
<feature type="domain" description="2TM" evidence="2">
    <location>
        <begin position="15"/>
        <end position="75"/>
    </location>
</feature>
<sequence length="99" mass="11569">MYDNQLTDEQLYTMAKKRVEEKKDFFFHLIIYISISIIIWIITISESGKIIIPMSTTVGWGIGVLNQGINLFYNEKSGSVEKEFMKLKRNFSEIEPVEE</sequence>
<dbReference type="PATRIC" id="fig|1216932.3.peg.576"/>
<dbReference type="RefSeq" id="WP_044036285.1">
    <property type="nucleotide sequence ID" value="NZ_HG917868.1"/>
</dbReference>